<keyword evidence="7" id="KW-0597">Phosphoprotein</keyword>
<keyword evidence="9" id="KW-0479">Metal-binding</keyword>
<dbReference type="Pfam" id="PF22191">
    <property type="entry name" value="IBR_1"/>
    <property type="match status" value="1"/>
</dbReference>
<dbReference type="GO" id="GO:1902532">
    <property type="term" value="P:negative regulation of intracellular signal transduction"/>
    <property type="evidence" value="ECO:0007669"/>
    <property type="project" value="UniProtKB-ARBA"/>
</dbReference>
<dbReference type="EnsemblMetazoa" id="XM_019917365.1">
    <property type="protein sequence ID" value="XP_019772924.1"/>
    <property type="gene ID" value="LOC109546411"/>
</dbReference>
<comment type="similarity">
    <text evidence="17">Belongs to the RBR family. Parkin subfamily.</text>
</comment>
<dbReference type="GO" id="GO:0005829">
    <property type="term" value="C:cytosol"/>
    <property type="evidence" value="ECO:0007669"/>
    <property type="project" value="UniProtKB-SubCell"/>
</dbReference>
<keyword evidence="23" id="KW-1185">Reference proteome</keyword>
<evidence type="ECO:0000256" key="15">
    <source>
        <dbReference type="ARBA" id="ARBA00023006"/>
    </source>
</evidence>
<keyword evidence="11" id="KW-0863">Zinc-finger</keyword>
<comment type="pathway">
    <text evidence="4">Protein modification; protein ubiquitination.</text>
</comment>
<proteinExistence type="inferred from homology"/>
<dbReference type="Pfam" id="PF17976">
    <property type="entry name" value="zf-RING_12"/>
    <property type="match status" value="1"/>
</dbReference>
<dbReference type="PROSITE" id="PS50053">
    <property type="entry name" value="UBIQUITIN_2"/>
    <property type="match status" value="1"/>
</dbReference>
<feature type="domain" description="RING-type" evidence="21">
    <location>
        <begin position="284"/>
        <end position="509"/>
    </location>
</feature>
<keyword evidence="15" id="KW-0072">Autophagy</keyword>
<dbReference type="Gene3D" id="1.20.120.1750">
    <property type="match status" value="1"/>
</dbReference>
<evidence type="ECO:0000256" key="7">
    <source>
        <dbReference type="ARBA" id="ARBA00022553"/>
    </source>
</evidence>
<reference evidence="22" key="2">
    <citation type="submission" date="2024-08" db="UniProtKB">
        <authorList>
            <consortium name="EnsemblMetazoa"/>
        </authorList>
    </citation>
    <scope>IDENTIFICATION</scope>
</reference>
<dbReference type="Pfam" id="PF00240">
    <property type="entry name" value="ubiquitin"/>
    <property type="match status" value="1"/>
</dbReference>
<evidence type="ECO:0000256" key="5">
    <source>
        <dbReference type="ARBA" id="ARBA00012251"/>
    </source>
</evidence>
<name>A0AAR5QI65_DENPD</name>
<evidence type="ECO:0000256" key="4">
    <source>
        <dbReference type="ARBA" id="ARBA00004906"/>
    </source>
</evidence>
<dbReference type="PRINTS" id="PR01475">
    <property type="entry name" value="PARKIN"/>
</dbReference>
<dbReference type="InterPro" id="IPR041565">
    <property type="entry name" value="Parkin_Znf-RING"/>
</dbReference>
<dbReference type="SMART" id="SM00213">
    <property type="entry name" value="UBQ"/>
    <property type="match status" value="1"/>
</dbReference>
<evidence type="ECO:0000256" key="13">
    <source>
        <dbReference type="ARBA" id="ARBA00022833"/>
    </source>
</evidence>
<dbReference type="InterPro" id="IPR003977">
    <property type="entry name" value="Parkin"/>
</dbReference>
<dbReference type="CDD" id="cd21382">
    <property type="entry name" value="RING0_parkin"/>
    <property type="match status" value="1"/>
</dbReference>
<dbReference type="CDD" id="cd20357">
    <property type="entry name" value="Rcat_RBR_parkin"/>
    <property type="match status" value="1"/>
</dbReference>
<dbReference type="Pfam" id="PF22605">
    <property type="entry name" value="IBR_2"/>
    <property type="match status" value="1"/>
</dbReference>
<sequence length="509" mass="57755">MLRFLTSFFGNLFQIMLHLLTSKKNIIQNLLSIYVKTIGGSTLCIDVDPKCKVSYIKKLVAPQLGLEPNEMKVIFAGKELGDDIVIEECDLGQQSILHVVKIKRSSDQKNNISSRGEKCFTTSTPNLKNGGLLPLCEILDDSMFSTGSESRTNSISVDASDMDNSSADIKETEISEDHRQRPKKVHFFVYCPTCKDMKNGKLRVRCHFCKSGAFTVHSDPQSWTHVLEPKQITGTCENVPEHCELLLQNKEPTFAEFYFKCSEHVSLGENDQAVPLDLIRPNLKQVPCLACLEAPEIMFTFPCQNDHIACLYCFKQYCMSKLTERQFWQHPEYGYTLICPNGCADSFIKEIHHFRLLDDVNYERYHRFATEEFVLQAGGILCPQPGCGMGILADPDCIRITCQSCKYVFCRNCRQGFHIGECDTVETPENGLLNGNCNNELSCDNESKGDDASRTTIKVITKPCPSCKTPTERDGGCMHMICTRSGCKFHWCWVCQMEWTRECMADHWF</sequence>
<dbReference type="EnsemblMetazoa" id="XM_019917364.1">
    <property type="protein sequence ID" value="XP_019772923.1"/>
    <property type="gene ID" value="LOC109546411"/>
</dbReference>
<dbReference type="CTD" id="40336"/>
<dbReference type="Proteomes" id="UP000019118">
    <property type="component" value="Unassembled WGS sequence"/>
</dbReference>
<dbReference type="EnsemblMetazoa" id="XM_019917367.1">
    <property type="protein sequence ID" value="XP_019772926.1"/>
    <property type="gene ID" value="LOC109546411"/>
</dbReference>
<evidence type="ECO:0000256" key="1">
    <source>
        <dbReference type="ARBA" id="ARBA00001798"/>
    </source>
</evidence>
<comment type="catalytic activity">
    <reaction evidence="1">
        <text>[E2 ubiquitin-conjugating enzyme]-S-ubiquitinyl-L-cysteine + [acceptor protein]-L-lysine = [E2 ubiquitin-conjugating enzyme]-L-cysteine + [acceptor protein]-N(6)-ubiquitinyl-L-lysine.</text>
        <dbReference type="EC" id="2.3.2.31"/>
    </reaction>
</comment>
<evidence type="ECO:0000256" key="10">
    <source>
        <dbReference type="ARBA" id="ARBA00022737"/>
    </source>
</evidence>
<keyword evidence="6" id="KW-0963">Cytoplasm</keyword>
<dbReference type="SUPFAM" id="SSF54236">
    <property type="entry name" value="Ubiquitin-like"/>
    <property type="match status" value="1"/>
</dbReference>
<evidence type="ECO:0000313" key="23">
    <source>
        <dbReference type="Proteomes" id="UP000019118"/>
    </source>
</evidence>
<dbReference type="InterPro" id="IPR047536">
    <property type="entry name" value="Rcat_RBR_parkin"/>
</dbReference>
<reference evidence="23" key="1">
    <citation type="journal article" date="2013" name="Genome Biol.">
        <title>Draft genome of the mountain pine beetle, Dendroctonus ponderosae Hopkins, a major forest pest.</title>
        <authorList>
            <person name="Keeling C.I."/>
            <person name="Yuen M.M."/>
            <person name="Liao N.Y."/>
            <person name="Docking T.R."/>
            <person name="Chan S.K."/>
            <person name="Taylor G.A."/>
            <person name="Palmquist D.L."/>
            <person name="Jackman S.D."/>
            <person name="Nguyen A."/>
            <person name="Li M."/>
            <person name="Henderson H."/>
            <person name="Janes J.K."/>
            <person name="Zhao Y."/>
            <person name="Pandoh P."/>
            <person name="Moore R."/>
            <person name="Sperling F.A."/>
            <person name="Huber D.P."/>
            <person name="Birol I."/>
            <person name="Jones S.J."/>
            <person name="Bohlmann J."/>
        </authorList>
    </citation>
    <scope>NUCLEOTIDE SEQUENCE</scope>
</reference>
<keyword evidence="10" id="KW-0677">Repeat</keyword>
<evidence type="ECO:0000256" key="9">
    <source>
        <dbReference type="ARBA" id="ARBA00022723"/>
    </source>
</evidence>
<evidence type="ECO:0000256" key="12">
    <source>
        <dbReference type="ARBA" id="ARBA00022786"/>
    </source>
</evidence>
<comment type="subcellular location">
    <subcellularLocation>
        <location evidence="3">Cytoplasm</location>
        <location evidence="3">Cytosol</location>
    </subcellularLocation>
    <subcellularLocation>
        <location evidence="2">Mitochondrion</location>
    </subcellularLocation>
</comment>
<dbReference type="GO" id="GO:0006950">
    <property type="term" value="P:response to stress"/>
    <property type="evidence" value="ECO:0007669"/>
    <property type="project" value="UniProtKB-ARBA"/>
</dbReference>
<dbReference type="GO" id="GO:0016567">
    <property type="term" value="P:protein ubiquitination"/>
    <property type="evidence" value="ECO:0007669"/>
    <property type="project" value="InterPro"/>
</dbReference>
<dbReference type="GO" id="GO:0009896">
    <property type="term" value="P:positive regulation of catabolic process"/>
    <property type="evidence" value="ECO:0007669"/>
    <property type="project" value="UniProtKB-ARBA"/>
</dbReference>
<evidence type="ECO:0000256" key="16">
    <source>
        <dbReference type="ARBA" id="ARBA00023128"/>
    </source>
</evidence>
<dbReference type="CDD" id="cd20340">
    <property type="entry name" value="BRcat_RBR_parkin"/>
    <property type="match status" value="1"/>
</dbReference>
<dbReference type="PIRSF" id="PIRSF037880">
    <property type="entry name" value="Parkin"/>
    <property type="match status" value="1"/>
</dbReference>
<dbReference type="InterPro" id="IPR000626">
    <property type="entry name" value="Ubiquitin-like_dom"/>
</dbReference>
<dbReference type="FunFam" id="1.20.120.1750:FF:000009">
    <property type="entry name" value="E3 ubiquitin-protein ligase parkin"/>
    <property type="match status" value="1"/>
</dbReference>
<dbReference type="InterPro" id="IPR047534">
    <property type="entry name" value="BRcat_RBR_parkin"/>
</dbReference>
<evidence type="ECO:0000256" key="18">
    <source>
        <dbReference type="ARBA" id="ARBA00029536"/>
    </source>
</evidence>
<keyword evidence="12" id="KW-0833">Ubl conjugation pathway</keyword>
<protein>
    <recommendedName>
        <fullName evidence="18">E3 ubiquitin-protein ligase parkin</fullName>
        <ecNumber evidence="5">2.3.2.31</ecNumber>
    </recommendedName>
</protein>
<dbReference type="Pfam" id="PF17978">
    <property type="entry name" value="zf-RING_14"/>
    <property type="match status" value="1"/>
</dbReference>
<dbReference type="GeneID" id="109546411"/>
<dbReference type="EC" id="2.3.2.31" evidence="5"/>
<dbReference type="SUPFAM" id="SSF57850">
    <property type="entry name" value="RING/U-box"/>
    <property type="match status" value="2"/>
</dbReference>
<evidence type="ECO:0000256" key="6">
    <source>
        <dbReference type="ARBA" id="ARBA00022490"/>
    </source>
</evidence>
<evidence type="ECO:0000313" key="22">
    <source>
        <dbReference type="EnsemblMetazoa" id="XP_019772923.1"/>
    </source>
</evidence>
<evidence type="ECO:0000256" key="19">
    <source>
        <dbReference type="PIRSR" id="PIRSR037880-1"/>
    </source>
</evidence>
<evidence type="ECO:0000259" key="20">
    <source>
        <dbReference type="PROSITE" id="PS50053"/>
    </source>
</evidence>
<dbReference type="EnsemblMetazoa" id="XM_019917366.1">
    <property type="protein sequence ID" value="XP_019772925.1"/>
    <property type="gene ID" value="LOC109546411"/>
</dbReference>
<evidence type="ECO:0000256" key="8">
    <source>
        <dbReference type="ARBA" id="ARBA00022679"/>
    </source>
</evidence>
<dbReference type="AlphaFoldDB" id="A0AAR5QI65"/>
<feature type="active site" evidence="19">
    <location>
        <position position="477"/>
    </location>
</feature>
<evidence type="ECO:0000256" key="2">
    <source>
        <dbReference type="ARBA" id="ARBA00004173"/>
    </source>
</evidence>
<evidence type="ECO:0000259" key="21">
    <source>
        <dbReference type="PROSITE" id="PS51873"/>
    </source>
</evidence>
<dbReference type="GO" id="GO:0005739">
    <property type="term" value="C:mitochondrion"/>
    <property type="evidence" value="ECO:0007669"/>
    <property type="project" value="UniProtKB-SubCell"/>
</dbReference>
<dbReference type="FunFam" id="2.20.25.20:FF:000008">
    <property type="entry name" value="E3 ubiquitin-protein ligase parkin"/>
    <property type="match status" value="1"/>
</dbReference>
<evidence type="ECO:0000256" key="17">
    <source>
        <dbReference type="ARBA" id="ARBA00029442"/>
    </source>
</evidence>
<dbReference type="SMART" id="SM00647">
    <property type="entry name" value="IBR"/>
    <property type="match status" value="2"/>
</dbReference>
<organism evidence="22 23">
    <name type="scientific">Dendroctonus ponderosae</name>
    <name type="common">Mountain pine beetle</name>
    <dbReference type="NCBI Taxonomy" id="77166"/>
    <lineage>
        <taxon>Eukaryota</taxon>
        <taxon>Metazoa</taxon>
        <taxon>Ecdysozoa</taxon>
        <taxon>Arthropoda</taxon>
        <taxon>Hexapoda</taxon>
        <taxon>Insecta</taxon>
        <taxon>Pterygota</taxon>
        <taxon>Neoptera</taxon>
        <taxon>Endopterygota</taxon>
        <taxon>Coleoptera</taxon>
        <taxon>Polyphaga</taxon>
        <taxon>Cucujiformia</taxon>
        <taxon>Curculionidae</taxon>
        <taxon>Scolytinae</taxon>
        <taxon>Dendroctonus</taxon>
    </lineage>
</organism>
<evidence type="ECO:0000256" key="14">
    <source>
        <dbReference type="ARBA" id="ARBA00022843"/>
    </source>
</evidence>
<dbReference type="PROSITE" id="PS51873">
    <property type="entry name" value="TRIAD"/>
    <property type="match status" value="1"/>
</dbReference>
<dbReference type="KEGG" id="dpa:109546411"/>
<evidence type="ECO:0000256" key="3">
    <source>
        <dbReference type="ARBA" id="ARBA00004514"/>
    </source>
</evidence>
<dbReference type="InterPro" id="IPR031127">
    <property type="entry name" value="E3_UB_ligase_RBR"/>
</dbReference>
<dbReference type="InterPro" id="IPR041170">
    <property type="entry name" value="Znf-RING_14"/>
</dbReference>
<accession>A0AAR5QI65</accession>
<dbReference type="InterPro" id="IPR054694">
    <property type="entry name" value="Parkin-like_IBR"/>
</dbReference>
<keyword evidence="8" id="KW-0808">Transferase</keyword>
<dbReference type="InterPro" id="IPR044066">
    <property type="entry name" value="TRIAD_supradom"/>
</dbReference>
<dbReference type="Gene3D" id="3.10.20.90">
    <property type="entry name" value="Phosphatidylinositol 3-kinase Catalytic Subunit, Chain A, domain 1"/>
    <property type="match status" value="1"/>
</dbReference>
<dbReference type="PANTHER" id="PTHR11685">
    <property type="entry name" value="RBR FAMILY RING FINGER AND IBR DOMAIN-CONTAINING"/>
    <property type="match status" value="1"/>
</dbReference>
<keyword evidence="16" id="KW-0496">Mitochondrion</keyword>
<keyword evidence="13" id="KW-0862">Zinc</keyword>
<keyword evidence="14" id="KW-0832">Ubl conjugation</keyword>
<dbReference type="GO" id="GO:0000423">
    <property type="term" value="P:mitophagy"/>
    <property type="evidence" value="ECO:0007669"/>
    <property type="project" value="UniProtKB-ARBA"/>
</dbReference>
<evidence type="ECO:0000256" key="11">
    <source>
        <dbReference type="ARBA" id="ARBA00022771"/>
    </source>
</evidence>
<dbReference type="Gene3D" id="2.20.25.20">
    <property type="match status" value="1"/>
</dbReference>
<dbReference type="GO" id="GO:0061630">
    <property type="term" value="F:ubiquitin protein ligase activity"/>
    <property type="evidence" value="ECO:0007669"/>
    <property type="project" value="UniProtKB-EC"/>
</dbReference>
<dbReference type="InterPro" id="IPR029071">
    <property type="entry name" value="Ubiquitin-like_domsf"/>
</dbReference>
<dbReference type="GO" id="GO:0022603">
    <property type="term" value="P:regulation of anatomical structure morphogenesis"/>
    <property type="evidence" value="ECO:0007669"/>
    <property type="project" value="UniProtKB-ARBA"/>
</dbReference>
<feature type="domain" description="Ubiquitin-like" evidence="20">
    <location>
        <begin position="31"/>
        <end position="106"/>
    </location>
</feature>
<dbReference type="InterPro" id="IPR002867">
    <property type="entry name" value="IBR_dom"/>
</dbReference>
<dbReference type="GO" id="GO:0008270">
    <property type="term" value="F:zinc ion binding"/>
    <property type="evidence" value="ECO:0007669"/>
    <property type="project" value="UniProtKB-KW"/>
</dbReference>